<dbReference type="FunFam" id="3.40.50.1970:FF:000003">
    <property type="entry name" value="Alcohol dehydrogenase, iron-containing"/>
    <property type="match status" value="1"/>
</dbReference>
<dbReference type="GO" id="GO:0004022">
    <property type="term" value="F:alcohol dehydrogenase (NAD+) activity"/>
    <property type="evidence" value="ECO:0007669"/>
    <property type="project" value="UniProtKB-EC"/>
</dbReference>
<evidence type="ECO:0000313" key="12">
    <source>
        <dbReference type="Proteomes" id="UP000664779"/>
    </source>
</evidence>
<comment type="cofactor">
    <cofactor evidence="1">
        <name>Fe cation</name>
        <dbReference type="ChEBI" id="CHEBI:24875"/>
    </cofactor>
</comment>
<evidence type="ECO:0000256" key="3">
    <source>
        <dbReference type="ARBA" id="ARBA00023002"/>
    </source>
</evidence>
<dbReference type="InterPro" id="IPR001670">
    <property type="entry name" value="ADH_Fe/GldA"/>
</dbReference>
<dbReference type="PROSITE" id="PS00913">
    <property type="entry name" value="ADH_IRON_1"/>
    <property type="match status" value="1"/>
</dbReference>
<comment type="catalytic activity">
    <reaction evidence="6">
        <text>a primary alcohol + NAD(+) = an aldehyde + NADH + H(+)</text>
        <dbReference type="Rhea" id="RHEA:10736"/>
        <dbReference type="ChEBI" id="CHEBI:15378"/>
        <dbReference type="ChEBI" id="CHEBI:15734"/>
        <dbReference type="ChEBI" id="CHEBI:17478"/>
        <dbReference type="ChEBI" id="CHEBI:57540"/>
        <dbReference type="ChEBI" id="CHEBI:57945"/>
        <dbReference type="EC" id="1.1.1.1"/>
    </reaction>
</comment>
<dbReference type="RefSeq" id="WP_206940626.1">
    <property type="nucleotide sequence ID" value="NZ_JAFLNF010000004.1"/>
</dbReference>
<keyword evidence="4" id="KW-0520">NAD</keyword>
<evidence type="ECO:0000256" key="7">
    <source>
        <dbReference type="ARBA" id="ARBA00074848"/>
    </source>
</evidence>
<feature type="domain" description="Alcohol dehydrogenase iron-type/glycerol dehydrogenase GldA" evidence="9">
    <location>
        <begin position="12"/>
        <end position="185"/>
    </location>
</feature>
<keyword evidence="12" id="KW-1185">Reference proteome</keyword>
<dbReference type="PANTHER" id="PTHR11496">
    <property type="entry name" value="ALCOHOL DEHYDROGENASE"/>
    <property type="match status" value="1"/>
</dbReference>
<dbReference type="SUPFAM" id="SSF56796">
    <property type="entry name" value="Dehydroquinate synthase-like"/>
    <property type="match status" value="1"/>
</dbReference>
<name>A0A939ERH3_9HYPH</name>
<evidence type="ECO:0000256" key="4">
    <source>
        <dbReference type="ARBA" id="ARBA00023027"/>
    </source>
</evidence>
<dbReference type="InterPro" id="IPR018211">
    <property type="entry name" value="ADH_Fe_CS"/>
</dbReference>
<accession>A0A939ERH3</accession>
<comment type="similarity">
    <text evidence="2">Belongs to the iron-containing alcohol dehydrogenase family.</text>
</comment>
<comment type="catalytic activity">
    <reaction evidence="5">
        <text>a secondary alcohol + NAD(+) = a ketone + NADH + H(+)</text>
        <dbReference type="Rhea" id="RHEA:10740"/>
        <dbReference type="ChEBI" id="CHEBI:15378"/>
        <dbReference type="ChEBI" id="CHEBI:17087"/>
        <dbReference type="ChEBI" id="CHEBI:35681"/>
        <dbReference type="ChEBI" id="CHEBI:57540"/>
        <dbReference type="ChEBI" id="CHEBI:57945"/>
        <dbReference type="EC" id="1.1.1.1"/>
    </reaction>
</comment>
<keyword evidence="3" id="KW-0560">Oxidoreductase</keyword>
<dbReference type="AlphaFoldDB" id="A0A939ERH3"/>
<evidence type="ECO:0000256" key="1">
    <source>
        <dbReference type="ARBA" id="ARBA00001962"/>
    </source>
</evidence>
<feature type="domain" description="Fe-containing alcohol dehydrogenase-like C-terminal" evidence="10">
    <location>
        <begin position="196"/>
        <end position="382"/>
    </location>
</feature>
<dbReference type="FunFam" id="1.20.1090.10:FF:000001">
    <property type="entry name" value="Aldehyde-alcohol dehydrogenase"/>
    <property type="match status" value="1"/>
</dbReference>
<evidence type="ECO:0000256" key="2">
    <source>
        <dbReference type="ARBA" id="ARBA00007358"/>
    </source>
</evidence>
<dbReference type="CDD" id="cd14861">
    <property type="entry name" value="Fe-ADH-like"/>
    <property type="match status" value="1"/>
</dbReference>
<comment type="caution">
    <text evidence="11">The sequence shown here is derived from an EMBL/GenBank/DDBJ whole genome shotgun (WGS) entry which is preliminary data.</text>
</comment>
<evidence type="ECO:0000259" key="9">
    <source>
        <dbReference type="Pfam" id="PF00465"/>
    </source>
</evidence>
<dbReference type="InterPro" id="IPR039697">
    <property type="entry name" value="Alcohol_dehydrogenase_Fe"/>
</dbReference>
<evidence type="ECO:0000313" key="11">
    <source>
        <dbReference type="EMBL" id="MBO0345754.1"/>
    </source>
</evidence>
<organism evidence="11 12">
    <name type="scientific">Roseibium limicola</name>
    <dbReference type="NCBI Taxonomy" id="2816037"/>
    <lineage>
        <taxon>Bacteria</taxon>
        <taxon>Pseudomonadati</taxon>
        <taxon>Pseudomonadota</taxon>
        <taxon>Alphaproteobacteria</taxon>
        <taxon>Hyphomicrobiales</taxon>
        <taxon>Stappiaceae</taxon>
        <taxon>Roseibium</taxon>
    </lineage>
</organism>
<reference evidence="11" key="1">
    <citation type="submission" date="2021-03" db="EMBL/GenBank/DDBJ databases">
        <title>Roseibium sp. CAU 1637 isolated from Incheon.</title>
        <authorList>
            <person name="Kim W."/>
        </authorList>
    </citation>
    <scope>NUCLEOTIDE SEQUENCE</scope>
    <source>
        <strain evidence="11">CAU 1637</strain>
    </source>
</reference>
<dbReference type="InterPro" id="IPR056798">
    <property type="entry name" value="ADH_Fe_C"/>
</dbReference>
<protein>
    <recommendedName>
        <fullName evidence="7">Alcohol dehydrogenase 2</fullName>
    </recommendedName>
    <alternativeName>
        <fullName evidence="8">Alcohol dehydrogenase II</fullName>
    </alternativeName>
</protein>
<evidence type="ECO:0000259" key="10">
    <source>
        <dbReference type="Pfam" id="PF25137"/>
    </source>
</evidence>
<evidence type="ECO:0000256" key="8">
    <source>
        <dbReference type="ARBA" id="ARBA00076680"/>
    </source>
</evidence>
<dbReference type="Pfam" id="PF25137">
    <property type="entry name" value="ADH_Fe_C"/>
    <property type="match status" value="1"/>
</dbReference>
<dbReference type="GO" id="GO:0046872">
    <property type="term" value="F:metal ion binding"/>
    <property type="evidence" value="ECO:0007669"/>
    <property type="project" value="InterPro"/>
</dbReference>
<proteinExistence type="inferred from homology"/>
<sequence length="387" mass="40439">MSSLPHINWSYPTSVRFGVGRIKELPEAVKATGMSNPLLVTDPGVAALPMVADAIASLKAAGLGADVFSNVKPNPIDANIEAGVAAYKMGKHDGVIAFGGGSGLDAGKLIAFMSGQTRPIWDFEDIGDWWTRADEAGIAPIIAVPTTAGTGSEVGRAGVVTNSETHTKKVIFHPKMLPAIVICDPELTAGMPKMITVGTGMDALAHCLEAYSSPFYHPMSEGIALEGIRLVLENLPKVAADGSDLEARGHLMSAAAMGAVAFQKGLGAIHSLSHPVGALYDTHHGMTNAVFMPYVLQFNKAAIEQKFERLAGFLGIAGGYQGVLDAILKLREDLGVPHTLKGLNVDGAKRDLIAEMAVVDPTAGGNPVKLTKEGALEIFDKALSGEV</sequence>
<dbReference type="PANTHER" id="PTHR11496:SF102">
    <property type="entry name" value="ALCOHOL DEHYDROGENASE 4"/>
    <property type="match status" value="1"/>
</dbReference>
<dbReference type="Gene3D" id="1.20.1090.10">
    <property type="entry name" value="Dehydroquinate synthase-like - alpha domain"/>
    <property type="match status" value="1"/>
</dbReference>
<evidence type="ECO:0000256" key="6">
    <source>
        <dbReference type="ARBA" id="ARBA00049243"/>
    </source>
</evidence>
<evidence type="ECO:0000256" key="5">
    <source>
        <dbReference type="ARBA" id="ARBA00049164"/>
    </source>
</evidence>
<dbReference type="Gene3D" id="3.40.50.1970">
    <property type="match status" value="1"/>
</dbReference>
<dbReference type="EMBL" id="JAFLNF010000004">
    <property type="protein sequence ID" value="MBO0345754.1"/>
    <property type="molecule type" value="Genomic_DNA"/>
</dbReference>
<dbReference type="Proteomes" id="UP000664779">
    <property type="component" value="Unassembled WGS sequence"/>
</dbReference>
<dbReference type="PROSITE" id="PS00060">
    <property type="entry name" value="ADH_IRON_2"/>
    <property type="match status" value="1"/>
</dbReference>
<gene>
    <name evidence="11" type="ORF">J0X15_11035</name>
</gene>
<dbReference type="Pfam" id="PF00465">
    <property type="entry name" value="Fe-ADH"/>
    <property type="match status" value="1"/>
</dbReference>